<dbReference type="GO" id="GO:0004553">
    <property type="term" value="F:hydrolase activity, hydrolyzing O-glycosyl compounds"/>
    <property type="evidence" value="ECO:0007669"/>
    <property type="project" value="InterPro"/>
</dbReference>
<dbReference type="SUPFAM" id="SSF75005">
    <property type="entry name" value="Arabinanase/levansucrase/invertase"/>
    <property type="match status" value="1"/>
</dbReference>
<dbReference type="PROSITE" id="PS51257">
    <property type="entry name" value="PROKAR_LIPOPROTEIN"/>
    <property type="match status" value="1"/>
</dbReference>
<name>A0A6I6JRI7_9BACT</name>
<gene>
    <name evidence="6" type="ORF">GM418_08410</name>
</gene>
<evidence type="ECO:0000256" key="4">
    <source>
        <dbReference type="ARBA" id="ARBA00023295"/>
    </source>
</evidence>
<dbReference type="KEGG" id="mcos:GM418_08410"/>
<organism evidence="6 7">
    <name type="scientific">Maribellus comscasis</name>
    <dbReference type="NCBI Taxonomy" id="2681766"/>
    <lineage>
        <taxon>Bacteria</taxon>
        <taxon>Pseudomonadati</taxon>
        <taxon>Bacteroidota</taxon>
        <taxon>Bacteroidia</taxon>
        <taxon>Marinilabiliales</taxon>
        <taxon>Prolixibacteraceae</taxon>
        <taxon>Maribellus</taxon>
    </lineage>
</organism>
<keyword evidence="3 5" id="KW-0378">Hydrolase</keyword>
<dbReference type="InterPro" id="IPR050727">
    <property type="entry name" value="GH43_arabinanases"/>
</dbReference>
<evidence type="ECO:0000313" key="7">
    <source>
        <dbReference type="Proteomes" id="UP000428260"/>
    </source>
</evidence>
<dbReference type="EMBL" id="CP046401">
    <property type="protein sequence ID" value="QGY43678.1"/>
    <property type="molecule type" value="Genomic_DNA"/>
</dbReference>
<comment type="pathway">
    <text evidence="1">Glycan metabolism; L-arabinan degradation.</text>
</comment>
<dbReference type="PANTHER" id="PTHR43301">
    <property type="entry name" value="ARABINAN ENDO-1,5-ALPHA-L-ARABINOSIDASE"/>
    <property type="match status" value="1"/>
</dbReference>
<dbReference type="InterPro" id="IPR006710">
    <property type="entry name" value="Glyco_hydro_43"/>
</dbReference>
<proteinExistence type="inferred from homology"/>
<accession>A0A6I6JRI7</accession>
<evidence type="ECO:0000256" key="3">
    <source>
        <dbReference type="ARBA" id="ARBA00022801"/>
    </source>
</evidence>
<evidence type="ECO:0000256" key="5">
    <source>
        <dbReference type="RuleBase" id="RU361187"/>
    </source>
</evidence>
<evidence type="ECO:0000256" key="1">
    <source>
        <dbReference type="ARBA" id="ARBA00004834"/>
    </source>
</evidence>
<dbReference type="AlphaFoldDB" id="A0A6I6JRI7"/>
<dbReference type="Pfam" id="PF04616">
    <property type="entry name" value="Glyco_hydro_43"/>
    <property type="match status" value="1"/>
</dbReference>
<dbReference type="Proteomes" id="UP000428260">
    <property type="component" value="Chromosome"/>
</dbReference>
<keyword evidence="4 5" id="KW-0326">Glycosidase</keyword>
<dbReference type="PANTHER" id="PTHR43301:SF3">
    <property type="entry name" value="ARABINAN ENDO-1,5-ALPHA-L-ARABINOSIDASE A-RELATED"/>
    <property type="match status" value="1"/>
</dbReference>
<evidence type="ECO:0000313" key="6">
    <source>
        <dbReference type="EMBL" id="QGY43678.1"/>
    </source>
</evidence>
<protein>
    <submittedName>
        <fullName evidence="6">Family 43 glycosylhydrolase</fullName>
    </submittedName>
</protein>
<dbReference type="GO" id="GO:0005975">
    <property type="term" value="P:carbohydrate metabolic process"/>
    <property type="evidence" value="ECO:0007669"/>
    <property type="project" value="InterPro"/>
</dbReference>
<dbReference type="InterPro" id="IPR023296">
    <property type="entry name" value="Glyco_hydro_beta-prop_sf"/>
</dbReference>
<comment type="similarity">
    <text evidence="2 5">Belongs to the glycosyl hydrolase 43 family.</text>
</comment>
<dbReference type="Gene3D" id="2.115.10.20">
    <property type="entry name" value="Glycosyl hydrolase domain, family 43"/>
    <property type="match status" value="1"/>
</dbReference>
<reference evidence="6 7" key="1">
    <citation type="submission" date="2019-11" db="EMBL/GenBank/DDBJ databases">
        <authorList>
            <person name="Zheng R.K."/>
            <person name="Sun C.M."/>
        </authorList>
    </citation>
    <scope>NUCLEOTIDE SEQUENCE [LARGE SCALE GENOMIC DNA]</scope>
    <source>
        <strain evidence="6 7">WC007</strain>
    </source>
</reference>
<keyword evidence="7" id="KW-1185">Reference proteome</keyword>
<evidence type="ECO:0000256" key="2">
    <source>
        <dbReference type="ARBA" id="ARBA00009865"/>
    </source>
</evidence>
<sequence length="347" mass="39095">MRKRFLKQLIFTTSVLILFSCGLKKEKHTAKSLSAETFFDTIWFEYENIKGIGYEEGITRRDPSDIIKVDNTYYIWYTKVFAATKGEKTPLYNSGYYGTIWYATSKDGNSWTEKGLVLGTGKERAFDSHAVFTPNILFYEDKYYLYYTGVKPTPGVSGLIFENNSDTDITAIGLAMANSPNGPFLRMSDQPVLTISKDSTAFDSYRIDDAALNIRDGKVWLYYKGRSRIYGKKGPGHTQMGIAVANTPEGPYEKLKSPVLDRSHEVLIWNRNGGIASLACLNKSLHFAANGINFKTIKNNLHALPAAPGLYRPSISSDSDSKEVNWGLSMAQHDEDIYLTKFKMNFK</sequence>
<dbReference type="RefSeq" id="WP_158865045.1">
    <property type="nucleotide sequence ID" value="NZ_CP046401.1"/>
</dbReference>